<name>A0ABY7YPF8_9HYPH</name>
<proteinExistence type="predicted"/>
<dbReference type="InterPro" id="IPR029063">
    <property type="entry name" value="SAM-dependent_MTases_sf"/>
</dbReference>
<keyword evidence="2" id="KW-0808">Transferase</keyword>
<dbReference type="PANTHER" id="PTHR34203">
    <property type="entry name" value="METHYLTRANSFERASE, FKBM FAMILY PROTEIN"/>
    <property type="match status" value="1"/>
</dbReference>
<dbReference type="EMBL" id="CP118246">
    <property type="protein sequence ID" value="WDR02919.1"/>
    <property type="molecule type" value="Genomic_DNA"/>
</dbReference>
<dbReference type="CDD" id="cd02440">
    <property type="entry name" value="AdoMet_MTases"/>
    <property type="match status" value="1"/>
</dbReference>
<keyword evidence="3" id="KW-1185">Reference proteome</keyword>
<dbReference type="NCBIfam" id="TIGR01444">
    <property type="entry name" value="fkbM_fam"/>
    <property type="match status" value="1"/>
</dbReference>
<dbReference type="InterPro" id="IPR052514">
    <property type="entry name" value="SAM-dependent_MTase"/>
</dbReference>
<evidence type="ECO:0000313" key="3">
    <source>
        <dbReference type="Proteomes" id="UP001220530"/>
    </source>
</evidence>
<dbReference type="Gene3D" id="3.40.50.150">
    <property type="entry name" value="Vaccinia Virus protein VP39"/>
    <property type="match status" value="1"/>
</dbReference>
<dbReference type="SUPFAM" id="SSF53335">
    <property type="entry name" value="S-adenosyl-L-methionine-dependent methyltransferases"/>
    <property type="match status" value="1"/>
</dbReference>
<evidence type="ECO:0000259" key="1">
    <source>
        <dbReference type="Pfam" id="PF05050"/>
    </source>
</evidence>
<protein>
    <submittedName>
        <fullName evidence="2">FkbM family methyltransferase</fullName>
    </submittedName>
</protein>
<gene>
    <name evidence="2" type="ORF">PSQ19_01445</name>
</gene>
<keyword evidence="2" id="KW-0489">Methyltransferase</keyword>
<reference evidence="2 3" key="1">
    <citation type="submission" date="2023-02" db="EMBL/GenBank/DDBJ databases">
        <title>Devosia algicola sp. nov., isolated from the phycosphere of marine algae.</title>
        <authorList>
            <person name="Kim J.M."/>
            <person name="Lee J.K."/>
            <person name="Choi B.J."/>
            <person name="Bayburt H."/>
            <person name="Jeon C.O."/>
        </authorList>
    </citation>
    <scope>NUCLEOTIDE SEQUENCE [LARGE SCALE GENOMIC DNA]</scope>
    <source>
        <strain evidence="2 3">G20-9</strain>
    </source>
</reference>
<dbReference type="GO" id="GO:0032259">
    <property type="term" value="P:methylation"/>
    <property type="evidence" value="ECO:0007669"/>
    <property type="project" value="UniProtKB-KW"/>
</dbReference>
<sequence length="326" mass="35640">MKINIKNVLTMAARLRVAGGKFGWGVRAVGPLATARGIVRFTKLWFRRPVHAEVQLKSGPTLEFDYPGQFPPTLVTFGDYIDPEFAFLRTIGQPDWQIIDVGAAIGQFSLFAAMALPNAIVHAFEPSSANIATLERNLARNGVASKVTVHQAALSNRQEMGRFETAPKTWMSQLVSADDGDRSSELVPVNTLEATLHSLGLEHVNVLKINVAGFEPAVLEGAMPCFAAGQADILIMLLGLPSLGIYETIAKLGYRFFYYHPPDVTLFEVTAFDANSVLAHRPWPARHIIAIRSETVEDLVGGKVMIRPLDTGKPRTQGEHMPVASK</sequence>
<organism evidence="2 3">
    <name type="scientific">Devosia algicola</name>
    <dbReference type="NCBI Taxonomy" id="3026418"/>
    <lineage>
        <taxon>Bacteria</taxon>
        <taxon>Pseudomonadati</taxon>
        <taxon>Pseudomonadota</taxon>
        <taxon>Alphaproteobacteria</taxon>
        <taxon>Hyphomicrobiales</taxon>
        <taxon>Devosiaceae</taxon>
        <taxon>Devosia</taxon>
    </lineage>
</organism>
<feature type="domain" description="Methyltransferase FkbM" evidence="1">
    <location>
        <begin position="100"/>
        <end position="233"/>
    </location>
</feature>
<dbReference type="Pfam" id="PF05050">
    <property type="entry name" value="Methyltransf_21"/>
    <property type="match status" value="1"/>
</dbReference>
<dbReference type="PANTHER" id="PTHR34203:SF15">
    <property type="entry name" value="SLL1173 PROTEIN"/>
    <property type="match status" value="1"/>
</dbReference>
<accession>A0ABY7YPF8</accession>
<dbReference type="InterPro" id="IPR006342">
    <property type="entry name" value="FkbM_mtfrase"/>
</dbReference>
<evidence type="ECO:0000313" key="2">
    <source>
        <dbReference type="EMBL" id="WDR02919.1"/>
    </source>
</evidence>
<dbReference type="RefSeq" id="WP_282219321.1">
    <property type="nucleotide sequence ID" value="NZ_CP118246.1"/>
</dbReference>
<dbReference type="Proteomes" id="UP001220530">
    <property type="component" value="Chromosome"/>
</dbReference>
<dbReference type="GO" id="GO:0008168">
    <property type="term" value="F:methyltransferase activity"/>
    <property type="evidence" value="ECO:0007669"/>
    <property type="project" value="UniProtKB-KW"/>
</dbReference>